<dbReference type="EMBL" id="SMTK01000003">
    <property type="protein sequence ID" value="TDK25241.1"/>
    <property type="molecule type" value="Genomic_DNA"/>
</dbReference>
<sequence>MTACPGTSALPRGSRKPRNQEFQETIVTAEPNPAATAPILAAAGESAYAAATSSYNLAVEIRPLFAATATTVADVQAILREARAQNLSVRVHATGHAAGSALPYGADDVLIRVRLEGGVAVDPEARTAVIPAGTPWGEVLAASAPHGLVPLHGSSPTVGAVGYLLRTGLSFYGRRYGLASNSVTSITLVTADGAVVTVNHDHDRELFDALRGGGGGFGVVVSVTVSLFAIDSVFTGAAFWPAAEAPFLLQAWEEWAETAPPEASTAFRVMNLPPLPGIPPALTAGPVVCIDGAVLDGEGRSGAEIAADLLEPLRRRVAPILDTWHPGVPTDVPATHMDPPDPAPFVGDHQMLKPLGAAGRQALLSIAGTAAGAHLTIVELRQLGGALAVADPRGGIVNSLSGAYGSLSIGILAGPDALEGVEAGLAALRAVLEPWDTGLTAPSFVDRFDGPQRSFDASVAEQVEAVRRRVDPQGVFGRDASYAVPAGSRR</sequence>
<dbReference type="PROSITE" id="PS51387">
    <property type="entry name" value="FAD_PCMH"/>
    <property type="match status" value="1"/>
</dbReference>
<proteinExistence type="inferred from homology"/>
<dbReference type="PROSITE" id="PS00862">
    <property type="entry name" value="OX2_COVAL_FAD"/>
    <property type="match status" value="1"/>
</dbReference>
<dbReference type="GO" id="GO:0071949">
    <property type="term" value="F:FAD binding"/>
    <property type="evidence" value="ECO:0007669"/>
    <property type="project" value="InterPro"/>
</dbReference>
<dbReference type="InterPro" id="IPR006093">
    <property type="entry name" value="Oxy_OxRdtase_FAD_BS"/>
</dbReference>
<dbReference type="InterPro" id="IPR006094">
    <property type="entry name" value="Oxid_FAD_bind_N"/>
</dbReference>
<keyword evidence="3" id="KW-0285">Flavoprotein</keyword>
<evidence type="ECO:0000313" key="8">
    <source>
        <dbReference type="EMBL" id="TDK25241.1"/>
    </source>
</evidence>
<name>A0A4R5TVU5_9MICC</name>
<dbReference type="PANTHER" id="PTHR42973">
    <property type="entry name" value="BINDING OXIDOREDUCTASE, PUTATIVE (AFU_ORTHOLOGUE AFUA_1G17690)-RELATED"/>
    <property type="match status" value="1"/>
</dbReference>
<dbReference type="InterPro" id="IPR036318">
    <property type="entry name" value="FAD-bd_PCMH-like_sf"/>
</dbReference>
<evidence type="ECO:0000256" key="5">
    <source>
        <dbReference type="ARBA" id="ARBA00023002"/>
    </source>
</evidence>
<dbReference type="GO" id="GO:0016491">
    <property type="term" value="F:oxidoreductase activity"/>
    <property type="evidence" value="ECO:0007669"/>
    <property type="project" value="UniProtKB-KW"/>
</dbReference>
<dbReference type="Proteomes" id="UP000295411">
    <property type="component" value="Unassembled WGS sequence"/>
</dbReference>
<accession>A0A4R5TVU5</accession>
<evidence type="ECO:0000256" key="2">
    <source>
        <dbReference type="ARBA" id="ARBA00005466"/>
    </source>
</evidence>
<evidence type="ECO:0000256" key="4">
    <source>
        <dbReference type="ARBA" id="ARBA00022827"/>
    </source>
</evidence>
<comment type="caution">
    <text evidence="8">The sequence shown here is derived from an EMBL/GenBank/DDBJ whole genome shotgun (WGS) entry which is preliminary data.</text>
</comment>
<keyword evidence="4" id="KW-0274">FAD</keyword>
<evidence type="ECO:0000256" key="6">
    <source>
        <dbReference type="SAM" id="MobiDB-lite"/>
    </source>
</evidence>
<protein>
    <submittedName>
        <fullName evidence="8">FAD-binding oxidoreductase</fullName>
    </submittedName>
</protein>
<reference evidence="8 9" key="1">
    <citation type="submission" date="2019-03" db="EMBL/GenBank/DDBJ databases">
        <title>Arthrobacter sp. nov., an bacterium isolated from biocrust in Mu Us Desert.</title>
        <authorList>
            <person name="Lixiong L."/>
        </authorList>
    </citation>
    <scope>NUCLEOTIDE SEQUENCE [LARGE SCALE GENOMIC DNA]</scope>
    <source>
        <strain evidence="8 9">SLN-3</strain>
    </source>
</reference>
<evidence type="ECO:0000259" key="7">
    <source>
        <dbReference type="PROSITE" id="PS51387"/>
    </source>
</evidence>
<evidence type="ECO:0000256" key="3">
    <source>
        <dbReference type="ARBA" id="ARBA00022630"/>
    </source>
</evidence>
<comment type="similarity">
    <text evidence="2">Belongs to the oxygen-dependent FAD-linked oxidoreductase family.</text>
</comment>
<dbReference type="InterPro" id="IPR016167">
    <property type="entry name" value="FAD-bd_PCMH_sub1"/>
</dbReference>
<dbReference type="SUPFAM" id="SSF56176">
    <property type="entry name" value="FAD-binding/transporter-associated domain-like"/>
    <property type="match status" value="1"/>
</dbReference>
<keyword evidence="5" id="KW-0560">Oxidoreductase</keyword>
<comment type="cofactor">
    <cofactor evidence="1">
        <name>FAD</name>
        <dbReference type="ChEBI" id="CHEBI:57692"/>
    </cofactor>
</comment>
<evidence type="ECO:0000256" key="1">
    <source>
        <dbReference type="ARBA" id="ARBA00001974"/>
    </source>
</evidence>
<dbReference type="Gene3D" id="3.30.465.10">
    <property type="match status" value="1"/>
</dbReference>
<feature type="domain" description="FAD-binding PCMH-type" evidence="7">
    <location>
        <begin position="59"/>
        <end position="230"/>
    </location>
</feature>
<keyword evidence="9" id="KW-1185">Reference proteome</keyword>
<evidence type="ECO:0000313" key="9">
    <source>
        <dbReference type="Proteomes" id="UP000295411"/>
    </source>
</evidence>
<dbReference type="InterPro" id="IPR016166">
    <property type="entry name" value="FAD-bd_PCMH"/>
</dbReference>
<dbReference type="Pfam" id="PF01565">
    <property type="entry name" value="FAD_binding_4"/>
    <property type="match status" value="1"/>
</dbReference>
<dbReference type="InterPro" id="IPR016169">
    <property type="entry name" value="FAD-bd_PCMH_sub2"/>
</dbReference>
<dbReference type="Gene3D" id="3.40.462.20">
    <property type="match status" value="1"/>
</dbReference>
<organism evidence="8 9">
    <name type="scientific">Arthrobacter crusticola</name>
    <dbReference type="NCBI Taxonomy" id="2547960"/>
    <lineage>
        <taxon>Bacteria</taxon>
        <taxon>Bacillati</taxon>
        <taxon>Actinomycetota</taxon>
        <taxon>Actinomycetes</taxon>
        <taxon>Micrococcales</taxon>
        <taxon>Micrococcaceae</taxon>
        <taxon>Arthrobacter</taxon>
    </lineage>
</organism>
<dbReference type="AlphaFoldDB" id="A0A4R5TVU5"/>
<dbReference type="InterPro" id="IPR050416">
    <property type="entry name" value="FAD-linked_Oxidoreductase"/>
</dbReference>
<dbReference type="OrthoDB" id="9775082at2"/>
<dbReference type="Gene3D" id="3.30.43.10">
    <property type="entry name" value="Uridine Diphospho-n-acetylenolpyruvylglucosamine Reductase, domain 2"/>
    <property type="match status" value="1"/>
</dbReference>
<feature type="region of interest" description="Disordered" evidence="6">
    <location>
        <begin position="1"/>
        <end position="20"/>
    </location>
</feature>
<dbReference type="PANTHER" id="PTHR42973:SF39">
    <property type="entry name" value="FAD-BINDING PCMH-TYPE DOMAIN-CONTAINING PROTEIN"/>
    <property type="match status" value="1"/>
</dbReference>
<gene>
    <name evidence="8" type="ORF">E2F48_08130</name>
</gene>